<comment type="caution">
    <text evidence="1">The sequence shown here is derived from an EMBL/GenBank/DDBJ whole genome shotgun (WGS) entry which is preliminary data.</text>
</comment>
<keyword evidence="2" id="KW-1185">Reference proteome</keyword>
<sequence>MEDFIASLSLEEAEEESIQLREESSESETSYANYFVGVFLTSSVSRRTAAWRSRWLVEDRGGKVSNYGNSMNNYEWSNLRDLQSIVVNQGTNKGFPSNILYFAKGKSNNLLFPGPIKASELAHTNNAVSHNYDEEMATLKEENNPIRHVDRLKRPRFQSSTLGVFANVDSNEASSILMQKRLRVSVVFKMESMLTKMGEVGDSPWGGKMIVRCHLDRIREALKNMSPLKASSEDGLGVVFYQRFWHIVGKEPFTKSIAHALAEEGMRRLENCFWVEDALTNALELVDSDRHFLQPL</sequence>
<proteinExistence type="predicted"/>
<dbReference type="AlphaFoldDB" id="A0A7J9MB15"/>
<name>A0A7J9MB15_GOSSC</name>
<reference evidence="1 2" key="1">
    <citation type="journal article" date="2019" name="Genome Biol. Evol.">
        <title>Insights into the evolution of the New World diploid cottons (Gossypium, subgenus Houzingenia) based on genome sequencing.</title>
        <authorList>
            <person name="Grover C.E."/>
            <person name="Arick M.A. 2nd"/>
            <person name="Thrash A."/>
            <person name="Conover J.L."/>
            <person name="Sanders W.S."/>
            <person name="Peterson D.G."/>
            <person name="Frelichowski J.E."/>
            <person name="Scheffler J.A."/>
            <person name="Scheffler B.E."/>
            <person name="Wendel J.F."/>
        </authorList>
    </citation>
    <scope>NUCLEOTIDE SEQUENCE [LARGE SCALE GENOMIC DNA]</scope>
    <source>
        <strain evidence="1">1</strain>
        <tissue evidence="1">Leaf</tissue>
    </source>
</reference>
<evidence type="ECO:0000313" key="1">
    <source>
        <dbReference type="EMBL" id="MBA0868110.1"/>
    </source>
</evidence>
<evidence type="ECO:0008006" key="3">
    <source>
        <dbReference type="Google" id="ProtNLM"/>
    </source>
</evidence>
<dbReference type="EMBL" id="JABFAF010000010">
    <property type="protein sequence ID" value="MBA0868110.1"/>
    <property type="molecule type" value="Genomic_DNA"/>
</dbReference>
<dbReference type="OrthoDB" id="994026at2759"/>
<accession>A0A7J9MB15</accession>
<evidence type="ECO:0000313" key="2">
    <source>
        <dbReference type="Proteomes" id="UP000593576"/>
    </source>
</evidence>
<gene>
    <name evidence="1" type="ORF">Goshw_008963</name>
</gene>
<dbReference type="Proteomes" id="UP000593576">
    <property type="component" value="Unassembled WGS sequence"/>
</dbReference>
<protein>
    <recommendedName>
        <fullName evidence="3">Reverse transcriptase</fullName>
    </recommendedName>
</protein>
<organism evidence="1 2">
    <name type="scientific">Gossypium schwendimanii</name>
    <name type="common">Cotton</name>
    <dbReference type="NCBI Taxonomy" id="34291"/>
    <lineage>
        <taxon>Eukaryota</taxon>
        <taxon>Viridiplantae</taxon>
        <taxon>Streptophyta</taxon>
        <taxon>Embryophyta</taxon>
        <taxon>Tracheophyta</taxon>
        <taxon>Spermatophyta</taxon>
        <taxon>Magnoliopsida</taxon>
        <taxon>eudicotyledons</taxon>
        <taxon>Gunneridae</taxon>
        <taxon>Pentapetalae</taxon>
        <taxon>rosids</taxon>
        <taxon>malvids</taxon>
        <taxon>Malvales</taxon>
        <taxon>Malvaceae</taxon>
        <taxon>Malvoideae</taxon>
        <taxon>Gossypium</taxon>
    </lineage>
</organism>